<evidence type="ECO:0000256" key="1">
    <source>
        <dbReference type="ARBA" id="ARBA00022741"/>
    </source>
</evidence>
<dbReference type="AlphaFoldDB" id="D7BKP4"/>
<dbReference type="Proteomes" id="UP000000376">
    <property type="component" value="Chromosome"/>
</dbReference>
<keyword evidence="1" id="KW-0547">Nucleotide-binding</keyword>
<dbReference type="PROSITE" id="PS50893">
    <property type="entry name" value="ABC_TRANSPORTER_2"/>
    <property type="match status" value="1"/>
</dbReference>
<name>D7BKP4_ARCHD</name>
<dbReference type="HOGENOM" id="CLU_000604_1_9_11"/>
<evidence type="ECO:0000259" key="3">
    <source>
        <dbReference type="PROSITE" id="PS50893"/>
    </source>
</evidence>
<dbReference type="PANTHER" id="PTHR43394">
    <property type="entry name" value="ATP-DEPENDENT PERMEASE MDL1, MITOCHONDRIAL"/>
    <property type="match status" value="1"/>
</dbReference>
<keyword evidence="5" id="KW-1185">Reference proteome</keyword>
<dbReference type="GO" id="GO:0015421">
    <property type="term" value="F:ABC-type oligopeptide transporter activity"/>
    <property type="evidence" value="ECO:0007669"/>
    <property type="project" value="TreeGrafter"/>
</dbReference>
<dbReference type="SMART" id="SM00382">
    <property type="entry name" value="AAA"/>
    <property type="match status" value="1"/>
</dbReference>
<dbReference type="STRING" id="644284.Arch_1527"/>
<dbReference type="GO" id="GO:0005524">
    <property type="term" value="F:ATP binding"/>
    <property type="evidence" value="ECO:0007669"/>
    <property type="project" value="UniProtKB-KW"/>
</dbReference>
<dbReference type="GO" id="GO:0016887">
    <property type="term" value="F:ATP hydrolysis activity"/>
    <property type="evidence" value="ECO:0007669"/>
    <property type="project" value="InterPro"/>
</dbReference>
<evidence type="ECO:0000313" key="4">
    <source>
        <dbReference type="EMBL" id="ADH93224.1"/>
    </source>
</evidence>
<accession>D7BKP4</accession>
<dbReference type="PANTHER" id="PTHR43394:SF1">
    <property type="entry name" value="ATP-BINDING CASSETTE SUB-FAMILY B MEMBER 10, MITOCHONDRIAL"/>
    <property type="match status" value="1"/>
</dbReference>
<dbReference type="InterPro" id="IPR003439">
    <property type="entry name" value="ABC_transporter-like_ATP-bd"/>
</dbReference>
<protein>
    <submittedName>
        <fullName evidence="4">ABC transporter related protein</fullName>
    </submittedName>
</protein>
<feature type="domain" description="ABC transporter" evidence="3">
    <location>
        <begin position="1"/>
        <end position="214"/>
    </location>
</feature>
<dbReference type="OrthoDB" id="9806127at2"/>
<dbReference type="InterPro" id="IPR003593">
    <property type="entry name" value="AAA+_ATPase"/>
</dbReference>
<keyword evidence="2" id="KW-0067">ATP-binding</keyword>
<reference evidence="4 5" key="1">
    <citation type="journal article" date="2010" name="Stand. Genomic Sci.">
        <title>Complete genome sequence of Arcanobacterium haemolyticum type strain (11018).</title>
        <authorList>
            <person name="Yasawong M."/>
            <person name="Teshima H."/>
            <person name="Lapidus A."/>
            <person name="Nolan M."/>
            <person name="Lucas S."/>
            <person name="Glavina Del Rio T."/>
            <person name="Tice H."/>
            <person name="Cheng J."/>
            <person name="Bruce D."/>
            <person name="Detter C."/>
            <person name="Tapia R."/>
            <person name="Han C."/>
            <person name="Goodwin L."/>
            <person name="Pitluck S."/>
            <person name="Liolios K."/>
            <person name="Ivanova N."/>
            <person name="Mavromatis K."/>
            <person name="Mikhailova N."/>
            <person name="Pati A."/>
            <person name="Chen A."/>
            <person name="Palaniappan K."/>
            <person name="Land M."/>
            <person name="Hauser L."/>
            <person name="Chang Y."/>
            <person name="Jeffries C."/>
            <person name="Rohde M."/>
            <person name="Sikorski J."/>
            <person name="Pukall R."/>
            <person name="Goker M."/>
            <person name="Woyke T."/>
            <person name="Bristow J."/>
            <person name="Eisen J."/>
            <person name="Markowitz V."/>
            <person name="Hugenholtz P."/>
            <person name="Kyrpides N."/>
            <person name="Klenk H."/>
        </authorList>
    </citation>
    <scope>NUCLEOTIDE SEQUENCE [LARGE SCALE GENOMIC DNA]</scope>
    <source>
        <strain evidence="5">ATCC 9345 / DSM 20595 / CCUG 17215 / LMG 16163 / NBRC 15585 / NCTC 8452 / 11018</strain>
    </source>
</reference>
<dbReference type="SUPFAM" id="SSF52540">
    <property type="entry name" value="P-loop containing nucleoside triphosphate hydrolases"/>
    <property type="match status" value="1"/>
</dbReference>
<dbReference type="RefSeq" id="WP_013170714.1">
    <property type="nucleotide sequence ID" value="NC_014218.1"/>
</dbReference>
<dbReference type="Pfam" id="PF00005">
    <property type="entry name" value="ABC_tran"/>
    <property type="match status" value="1"/>
</dbReference>
<dbReference type="KEGG" id="ahe:Arch_1527"/>
<dbReference type="eggNOG" id="COG1132">
    <property type="taxonomic scope" value="Bacteria"/>
</dbReference>
<organism evidence="4 5">
    <name type="scientific">Arcanobacterium haemolyticum (strain ATCC 9345 / DSM 20595 / CCM 5947 / CCUG 17215 / LMG 16163 / NBRC 15585 / NCTC 8452 / 11018)</name>
    <dbReference type="NCBI Taxonomy" id="644284"/>
    <lineage>
        <taxon>Bacteria</taxon>
        <taxon>Bacillati</taxon>
        <taxon>Actinomycetota</taxon>
        <taxon>Actinomycetes</taxon>
        <taxon>Actinomycetales</taxon>
        <taxon>Actinomycetaceae</taxon>
        <taxon>Arcanobacterium</taxon>
    </lineage>
</organism>
<dbReference type="EMBL" id="CP002045">
    <property type="protein sequence ID" value="ADH93224.1"/>
    <property type="molecule type" value="Genomic_DNA"/>
</dbReference>
<dbReference type="Gene3D" id="3.40.50.300">
    <property type="entry name" value="P-loop containing nucleotide triphosphate hydrolases"/>
    <property type="match status" value="1"/>
</dbReference>
<gene>
    <name evidence="4" type="ordered locus">Arch_1527</name>
</gene>
<evidence type="ECO:0000256" key="2">
    <source>
        <dbReference type="ARBA" id="ARBA00022840"/>
    </source>
</evidence>
<sequence length="215" mass="24179">MAFVGPNGSGKTTLIKLLLSFYEIDSGTILINELPIQNYSRENLYEKFSALFQDFVRYDLTLSENIRIGRVDNIGDEDRIYWALGEVGLKELLNRLPKGIDTTLGRKFDNGRELSIGQWQRIAAARALFREPKLLVLDEPTASVDNIAEQNMFESIVGQDRTSAKTTIVLVAHRPNTVRMASRIFVVNEGMIVASGTHSDLVRNCAIYNHLFPSD</sequence>
<dbReference type="InterPro" id="IPR039421">
    <property type="entry name" value="Type_1_exporter"/>
</dbReference>
<proteinExistence type="predicted"/>
<dbReference type="InterPro" id="IPR027417">
    <property type="entry name" value="P-loop_NTPase"/>
</dbReference>
<evidence type="ECO:0000313" key="5">
    <source>
        <dbReference type="Proteomes" id="UP000000376"/>
    </source>
</evidence>